<dbReference type="EMBL" id="AAZO01007270">
    <property type="status" value="NOT_ANNOTATED_CDS"/>
    <property type="molecule type" value="Genomic_DNA"/>
</dbReference>
<name>E0W2R8_PEDHC</name>
<dbReference type="KEGG" id="phu:Phum_PHUM596700"/>
<dbReference type="Proteomes" id="UP000009046">
    <property type="component" value="Unassembled WGS sequence"/>
</dbReference>
<accession>E0W2R8</accession>
<dbReference type="InParanoid" id="E0W2R8"/>
<dbReference type="eggNOG" id="ENOG502SDNB">
    <property type="taxonomic scope" value="Eukaryota"/>
</dbReference>
<dbReference type="OrthoDB" id="2134133at2759"/>
<dbReference type="CTD" id="8239658"/>
<reference evidence="3" key="1">
    <citation type="submission" date="2007-04" db="EMBL/GenBank/DDBJ databases">
        <title>Annotation of Pediculus humanus corporis strain USDA.</title>
        <authorList>
            <person name="Kirkness E."/>
            <person name="Hannick L."/>
            <person name="Hass B."/>
            <person name="Bruggner R."/>
            <person name="Lawson D."/>
            <person name="Bidwell S."/>
            <person name="Joardar V."/>
            <person name="Caler E."/>
            <person name="Walenz B."/>
            <person name="Inman J."/>
            <person name="Schobel S."/>
            <person name="Galinsky K."/>
            <person name="Amedeo P."/>
            <person name="Strausberg R."/>
        </authorList>
    </citation>
    <scope>NUCLEOTIDE SEQUENCE</scope>
    <source>
        <strain evidence="3">USDA</strain>
    </source>
</reference>
<feature type="domain" description="DUF3719" evidence="2">
    <location>
        <begin position="50"/>
        <end position="84"/>
    </location>
</feature>
<feature type="compositionally biased region" description="Polar residues" evidence="1">
    <location>
        <begin position="445"/>
        <end position="454"/>
    </location>
</feature>
<keyword evidence="5" id="KW-1185">Reference proteome</keyword>
<evidence type="ECO:0000313" key="5">
    <source>
        <dbReference type="Proteomes" id="UP000009046"/>
    </source>
</evidence>
<gene>
    <name evidence="4" type="primary">8239658</name>
    <name evidence="3" type="ORF">Phum_PHUM596700</name>
</gene>
<evidence type="ECO:0000256" key="1">
    <source>
        <dbReference type="SAM" id="MobiDB-lite"/>
    </source>
</evidence>
<feature type="compositionally biased region" description="Low complexity" evidence="1">
    <location>
        <begin position="173"/>
        <end position="188"/>
    </location>
</feature>
<feature type="compositionally biased region" description="Polar residues" evidence="1">
    <location>
        <begin position="665"/>
        <end position="681"/>
    </location>
</feature>
<evidence type="ECO:0000313" key="3">
    <source>
        <dbReference type="EMBL" id="EEB19924.1"/>
    </source>
</evidence>
<feature type="region of interest" description="Disordered" evidence="1">
    <location>
        <begin position="645"/>
        <end position="681"/>
    </location>
</feature>
<feature type="compositionally biased region" description="Basic residues" evidence="1">
    <location>
        <begin position="430"/>
        <end position="442"/>
    </location>
</feature>
<feature type="region of interest" description="Disordered" evidence="1">
    <location>
        <begin position="295"/>
        <end position="315"/>
    </location>
</feature>
<dbReference type="EnsemblMetazoa" id="PHUM596700-RA">
    <property type="protein sequence ID" value="PHUM596700-PA"/>
    <property type="gene ID" value="PHUM596700"/>
</dbReference>
<evidence type="ECO:0000259" key="2">
    <source>
        <dbReference type="Pfam" id="PF12516"/>
    </source>
</evidence>
<dbReference type="Pfam" id="PF12516">
    <property type="entry name" value="DUF3719"/>
    <property type="match status" value="1"/>
</dbReference>
<feature type="compositionally biased region" description="Basic and acidic residues" evidence="1">
    <location>
        <begin position="189"/>
        <end position="199"/>
    </location>
</feature>
<feature type="region of interest" description="Disordered" evidence="1">
    <location>
        <begin position="1"/>
        <end position="21"/>
    </location>
</feature>
<dbReference type="STRING" id="121224.E0W2R8"/>
<proteinExistence type="predicted"/>
<dbReference type="InterPro" id="IPR022194">
    <property type="entry name" value="DUF3719"/>
</dbReference>
<organism>
    <name type="scientific">Pediculus humanus subsp. corporis</name>
    <name type="common">Body louse</name>
    <dbReference type="NCBI Taxonomy" id="121224"/>
    <lineage>
        <taxon>Eukaryota</taxon>
        <taxon>Metazoa</taxon>
        <taxon>Ecdysozoa</taxon>
        <taxon>Arthropoda</taxon>
        <taxon>Hexapoda</taxon>
        <taxon>Insecta</taxon>
        <taxon>Pterygota</taxon>
        <taxon>Neoptera</taxon>
        <taxon>Paraneoptera</taxon>
        <taxon>Psocodea</taxon>
        <taxon>Troctomorpha</taxon>
        <taxon>Phthiraptera</taxon>
        <taxon>Anoplura</taxon>
        <taxon>Pediculidae</taxon>
        <taxon>Pediculus</taxon>
    </lineage>
</organism>
<dbReference type="VEuPathDB" id="VectorBase:PHUM596700"/>
<dbReference type="RefSeq" id="XP_002432662.1">
    <property type="nucleotide sequence ID" value="XM_002432617.1"/>
</dbReference>
<feature type="compositionally biased region" description="Acidic residues" evidence="1">
    <location>
        <begin position="305"/>
        <end position="315"/>
    </location>
</feature>
<dbReference type="AlphaFoldDB" id="E0W2R8"/>
<feature type="compositionally biased region" description="Basic and acidic residues" evidence="1">
    <location>
        <begin position="648"/>
        <end position="662"/>
    </location>
</feature>
<dbReference type="HOGENOM" id="CLU_382772_0_0_1"/>
<dbReference type="GeneID" id="8239658"/>
<sequence length="723" mass="82487">MLANDFSSNGEDESFDDSYGSSLTDSFTSLELNKSENQINEQWEAIEKTLYEEDGEHVTNPTLLKECKLWRESFPHIRIRGTKIDLKQQEEEKEKEDGDENDEKSVQTLENHLKLNNIEKKREKIKTKVVDELVERLIAKFNLKKQNGLQDQSSKWENVQNGGVEITEITTTSSDLQSPSSNNNNNNNKENDSSFKTENDNDDNNNVNINNGHDDDGGGGGGSGGDDGDDDDNKLNDKKIIGIINENKIVLPNGDRESYYERGKSSTSGNEEKNFDDIEKRLCEIFDSWEMDDVHNSEANRDGGGDDDGDGDGDDDDRDFLVRKKKFDKKNDEFIKSPENNIFDVKKLIANSRRRDYDLSDFDLKVPVGETIGLKPDKKSVSSKKSKCGDGRFSDDVIKPFEMTRKIDKRYEGLLTSILEKRNVFVGNSKKKNFGSGKHQRNTARENSSGGDTNESYRAHLEKIRKSSGFDELYKRSRSNLPKINNKNNYWLERGEIHARDTSQNDLMRLKKFREMTGKRETGTKTTKMTKMYDFDDDDDDDVYYHDRGDYQRNPYYVEYDDDKLLRDFKREMGCVYKRPPMTKLGGGLEKINLNRPKPFGLSSLSTTSFLPGEYVRNSTYKSTSSCGDSPEGTFKNMQKTKKNKIYKGGEDGGRGKKETFGKCKNSTNSNVGRSKSQNFSRNRTIKEHSGILPPIESSIICRELTGYTKKMVTKTGKSNKRL</sequence>
<feature type="compositionally biased region" description="Basic and acidic residues" evidence="1">
    <location>
        <begin position="295"/>
        <end position="304"/>
    </location>
</feature>
<evidence type="ECO:0000313" key="4">
    <source>
        <dbReference type="EnsemblMetazoa" id="PHUM596700-PA"/>
    </source>
</evidence>
<reference evidence="3" key="2">
    <citation type="submission" date="2007-04" db="EMBL/GenBank/DDBJ databases">
        <title>The genome of the human body louse.</title>
        <authorList>
            <consortium name="The Human Body Louse Genome Consortium"/>
            <person name="Kirkness E."/>
            <person name="Walenz B."/>
            <person name="Hass B."/>
            <person name="Bruggner R."/>
            <person name="Strausberg R."/>
        </authorList>
    </citation>
    <scope>NUCLEOTIDE SEQUENCE</scope>
    <source>
        <strain evidence="3">USDA</strain>
    </source>
</reference>
<protein>
    <submittedName>
        <fullName evidence="3">S-antigen protein, putative</fullName>
    </submittedName>
</protein>
<feature type="region of interest" description="Disordered" evidence="1">
    <location>
        <begin position="170"/>
        <end position="233"/>
    </location>
</feature>
<feature type="region of interest" description="Disordered" evidence="1">
    <location>
        <begin position="430"/>
        <end position="457"/>
    </location>
</feature>
<reference evidence="4" key="3">
    <citation type="submission" date="2021-02" db="UniProtKB">
        <authorList>
            <consortium name="EnsemblMetazoa"/>
        </authorList>
    </citation>
    <scope>IDENTIFICATION</scope>
    <source>
        <strain evidence="4">USDA</strain>
    </source>
</reference>
<dbReference type="EMBL" id="DS235879">
    <property type="protein sequence ID" value="EEB19924.1"/>
    <property type="molecule type" value="Genomic_DNA"/>
</dbReference>